<evidence type="ECO:0000259" key="1">
    <source>
        <dbReference type="Pfam" id="PF08000"/>
    </source>
</evidence>
<sequence length="117" mass="12913">MGITALNFVDIADVERDAAQHLMPSEKVAFALKAVRDLNLFTDRRLVMIDQKGVTGRTTEVTTVPYSRITRFSVETIALVPEVKIWTASASEAIKMVVSADGRLRDLNLFLADKTCG</sequence>
<dbReference type="InterPro" id="IPR037063">
    <property type="entry name" value="PHb_sf"/>
</dbReference>
<gene>
    <name evidence="2" type="ORF">SAMN06295910_1891</name>
</gene>
<protein>
    <submittedName>
        <fullName evidence="2">PH domain-containing protein</fullName>
    </submittedName>
</protein>
<name>A0A1X7GJ33_9SPHN</name>
<dbReference type="RefSeq" id="WP_085218543.1">
    <property type="nucleotide sequence ID" value="NZ_LT840185.1"/>
</dbReference>
<keyword evidence="3" id="KW-1185">Reference proteome</keyword>
<dbReference type="InterPro" id="IPR012544">
    <property type="entry name" value="PHb"/>
</dbReference>
<evidence type="ECO:0000313" key="2">
    <source>
        <dbReference type="EMBL" id="SMF70513.1"/>
    </source>
</evidence>
<accession>A0A1X7GJ33</accession>
<dbReference type="EMBL" id="LT840185">
    <property type="protein sequence ID" value="SMF70513.1"/>
    <property type="molecule type" value="Genomic_DNA"/>
</dbReference>
<dbReference type="AlphaFoldDB" id="A0A1X7GJ33"/>
<dbReference type="Pfam" id="PF08000">
    <property type="entry name" value="bPH_1"/>
    <property type="match status" value="1"/>
</dbReference>
<dbReference type="STRING" id="941907.SAMN06295910_1891"/>
<reference evidence="3" key="1">
    <citation type="submission" date="2017-04" db="EMBL/GenBank/DDBJ databases">
        <authorList>
            <person name="Varghese N."/>
            <person name="Submissions S."/>
        </authorList>
    </citation>
    <scope>NUCLEOTIDE SEQUENCE [LARGE SCALE GENOMIC DNA]</scope>
    <source>
        <strain evidence="3">Dd16</strain>
    </source>
</reference>
<feature type="domain" description="Bacterial Pleckstrin homology" evidence="1">
    <location>
        <begin position="6"/>
        <end position="113"/>
    </location>
</feature>
<evidence type="ECO:0000313" key="3">
    <source>
        <dbReference type="Proteomes" id="UP000192934"/>
    </source>
</evidence>
<dbReference type="OrthoDB" id="3199551at2"/>
<dbReference type="Gene3D" id="2.30.29.50">
    <property type="entry name" value="Bacterial Pleckstrin homology domain"/>
    <property type="match status" value="1"/>
</dbReference>
<proteinExistence type="predicted"/>
<organism evidence="2 3">
    <name type="scientific">Allosphingosinicella indica</name>
    <dbReference type="NCBI Taxonomy" id="941907"/>
    <lineage>
        <taxon>Bacteria</taxon>
        <taxon>Pseudomonadati</taxon>
        <taxon>Pseudomonadota</taxon>
        <taxon>Alphaproteobacteria</taxon>
        <taxon>Sphingomonadales</taxon>
        <taxon>Sphingomonadaceae</taxon>
        <taxon>Allosphingosinicella</taxon>
    </lineage>
</organism>
<dbReference type="Proteomes" id="UP000192934">
    <property type="component" value="Chromosome I"/>
</dbReference>
<dbReference type="SUPFAM" id="SSF50729">
    <property type="entry name" value="PH domain-like"/>
    <property type="match status" value="1"/>
</dbReference>